<evidence type="ECO:0000313" key="19">
    <source>
        <dbReference type="EMBL" id="RNF59301.1"/>
    </source>
</evidence>
<dbReference type="InterPro" id="IPR051936">
    <property type="entry name" value="Heme-iron_electron_transfer"/>
</dbReference>
<keyword evidence="9 17" id="KW-1133">Transmembrane helix</keyword>
<keyword evidence="5 16" id="KW-0349">Heme</keyword>
<evidence type="ECO:0000256" key="2">
    <source>
        <dbReference type="ARBA" id="ARBA00012500"/>
    </source>
</evidence>
<evidence type="ECO:0000256" key="14">
    <source>
        <dbReference type="ARBA" id="ARBA00048294"/>
    </source>
</evidence>
<evidence type="ECO:0000256" key="5">
    <source>
        <dbReference type="ARBA" id="ARBA00022617"/>
    </source>
</evidence>
<evidence type="ECO:0000256" key="13">
    <source>
        <dbReference type="ARBA" id="ARBA00023136"/>
    </source>
</evidence>
<sequence>MNLNLLLFGVYPYIAGTIFLVGSIIRYDREQYGWTSYSSQLLASRHYMMWASNLWHVGILMLFAGHFVGLLTPAFEWLGFNPIQHQWVASSAGITFGILAMIGGLMLLLRRMLNPQVRAAGRKSDLFILLWLIVTLLLGLVTQATTVPDLIAGNVANMEVLGGYLKGIATFQPHPAMLAGIPLIYKVHMFFGMTMFLLFPFTRLVHIWTVPFNYLIRPYEVVRAKQRSI</sequence>
<evidence type="ECO:0000259" key="18">
    <source>
        <dbReference type="Pfam" id="PF02665"/>
    </source>
</evidence>
<dbReference type="OrthoDB" id="9788113at2"/>
<dbReference type="EMBL" id="RIZI01000187">
    <property type="protein sequence ID" value="RNF59301.1"/>
    <property type="molecule type" value="Genomic_DNA"/>
</dbReference>
<feature type="binding site" description="axial binding residue" evidence="16">
    <location>
        <position position="56"/>
    </location>
    <ligand>
        <name>heme b</name>
        <dbReference type="ChEBI" id="CHEBI:60344"/>
        <label>1</label>
    </ligand>
    <ligandPart>
        <name>Fe</name>
        <dbReference type="ChEBI" id="CHEBI:18248"/>
    </ligandPart>
</feature>
<dbReference type="AlphaFoldDB" id="A0A3M8QUE5"/>
<keyword evidence="10 19" id="KW-0560">Oxidoreductase</keyword>
<gene>
    <name evidence="19" type="primary">narI</name>
    <name evidence="19" type="ORF">EC580_11560</name>
</gene>
<keyword evidence="7" id="KW-0479">Metal-binding</keyword>
<dbReference type="GO" id="GO:0020037">
    <property type="term" value="F:heme binding"/>
    <property type="evidence" value="ECO:0007669"/>
    <property type="project" value="TreeGrafter"/>
</dbReference>
<feature type="transmembrane region" description="Helical" evidence="17">
    <location>
        <begin position="6"/>
        <end position="27"/>
    </location>
</feature>
<comment type="catalytic activity">
    <reaction evidence="14">
        <text>nitrate + a quinol = a quinone + nitrite + H2O</text>
        <dbReference type="Rhea" id="RHEA:56144"/>
        <dbReference type="ChEBI" id="CHEBI:15377"/>
        <dbReference type="ChEBI" id="CHEBI:16301"/>
        <dbReference type="ChEBI" id="CHEBI:17632"/>
        <dbReference type="ChEBI" id="CHEBI:24646"/>
        <dbReference type="ChEBI" id="CHEBI:132124"/>
        <dbReference type="EC" id="1.7.5.1"/>
    </reaction>
</comment>
<feature type="transmembrane region" description="Helical" evidence="17">
    <location>
        <begin position="129"/>
        <end position="156"/>
    </location>
</feature>
<evidence type="ECO:0000256" key="9">
    <source>
        <dbReference type="ARBA" id="ARBA00022989"/>
    </source>
</evidence>
<dbReference type="FunFam" id="1.20.950.20:FF:000001">
    <property type="entry name" value="Respiratory nitrate reductase subunit gamma"/>
    <property type="match status" value="1"/>
</dbReference>
<feature type="binding site" description="axial binding residue" evidence="16">
    <location>
        <position position="206"/>
    </location>
    <ligand>
        <name>heme b</name>
        <dbReference type="ChEBI" id="CHEBI:60344"/>
        <label>1</label>
    </ligand>
    <ligandPart>
        <name>Fe</name>
        <dbReference type="ChEBI" id="CHEBI:18248"/>
    </ligandPart>
</feature>
<evidence type="ECO:0000256" key="1">
    <source>
        <dbReference type="ARBA" id="ARBA00004651"/>
    </source>
</evidence>
<protein>
    <recommendedName>
        <fullName evidence="2">nitrate reductase (quinone)</fullName>
        <ecNumber evidence="2">1.7.5.1</ecNumber>
    </recommendedName>
</protein>
<feature type="transmembrane region" description="Helical" evidence="17">
    <location>
        <begin position="87"/>
        <end position="109"/>
    </location>
</feature>
<dbReference type="GO" id="GO:0042128">
    <property type="term" value="P:nitrate assimilation"/>
    <property type="evidence" value="ECO:0007669"/>
    <property type="project" value="UniProtKB-KW"/>
</dbReference>
<evidence type="ECO:0000256" key="15">
    <source>
        <dbReference type="ARBA" id="ARBA00063882"/>
    </source>
</evidence>
<feature type="binding site" description="axial binding residue" evidence="16">
    <location>
        <position position="188"/>
    </location>
    <ligand>
        <name>heme b</name>
        <dbReference type="ChEBI" id="CHEBI:60344"/>
        <label>1</label>
    </ligand>
    <ligandPart>
        <name>Fe</name>
        <dbReference type="ChEBI" id="CHEBI:18248"/>
    </ligandPart>
</feature>
<evidence type="ECO:0000256" key="3">
    <source>
        <dbReference type="ARBA" id="ARBA00022448"/>
    </source>
</evidence>
<organism evidence="19">
    <name type="scientific">Acidithiobacillus sulfuriphilus</name>
    <dbReference type="NCBI Taxonomy" id="1867749"/>
    <lineage>
        <taxon>Bacteria</taxon>
        <taxon>Pseudomonadati</taxon>
        <taxon>Pseudomonadota</taxon>
        <taxon>Acidithiobacillia</taxon>
        <taxon>Acidithiobacillales</taxon>
        <taxon>Acidithiobacillaceae</taxon>
        <taxon>Acidithiobacillus</taxon>
    </lineage>
</organism>
<evidence type="ECO:0000256" key="6">
    <source>
        <dbReference type="ARBA" id="ARBA00022692"/>
    </source>
</evidence>
<evidence type="ECO:0000256" key="4">
    <source>
        <dbReference type="ARBA" id="ARBA00022475"/>
    </source>
</evidence>
<proteinExistence type="predicted"/>
<comment type="subcellular location">
    <subcellularLocation>
        <location evidence="1">Cell membrane</location>
        <topology evidence="1">Multi-pass membrane protein</topology>
    </subcellularLocation>
</comment>
<dbReference type="GO" id="GO:0005886">
    <property type="term" value="C:plasma membrane"/>
    <property type="evidence" value="ECO:0007669"/>
    <property type="project" value="UniProtKB-SubCell"/>
</dbReference>
<dbReference type="RefSeq" id="WP_123105208.1">
    <property type="nucleotide sequence ID" value="NZ_CP127527.1"/>
</dbReference>
<dbReference type="GO" id="GO:0046872">
    <property type="term" value="F:metal ion binding"/>
    <property type="evidence" value="ECO:0007669"/>
    <property type="project" value="UniProtKB-KW"/>
</dbReference>
<evidence type="ECO:0000256" key="16">
    <source>
        <dbReference type="PIRSR" id="PIRSR603816-1"/>
    </source>
</evidence>
<dbReference type="InterPro" id="IPR003816">
    <property type="entry name" value="Nitrate_red_gam"/>
</dbReference>
<reference evidence="19" key="1">
    <citation type="submission" date="2018-10" db="EMBL/GenBank/DDBJ databases">
        <title>Acidithiobacillus sulfuriphilus sp. nov.: an extremely acidophilic sulfur-oxidizing chemolithotroph isolated from a neutral pH environment.</title>
        <authorList>
            <person name="Falagan C."/>
            <person name="Moya-Beltran A."/>
            <person name="Quatrini R."/>
            <person name="Johnson D.B."/>
        </authorList>
    </citation>
    <scope>NUCLEOTIDE SEQUENCE [LARGE SCALE GENOMIC DNA]</scope>
    <source>
        <strain evidence="19">CJ-2</strain>
    </source>
</reference>
<accession>A0A3M8QUE5</accession>
<dbReference type="GO" id="GO:0009325">
    <property type="term" value="C:nitrate reductase complex"/>
    <property type="evidence" value="ECO:0007669"/>
    <property type="project" value="InterPro"/>
</dbReference>
<keyword evidence="8" id="KW-0249">Electron transport</keyword>
<keyword evidence="12" id="KW-0534">Nitrate assimilation</keyword>
<keyword evidence="13 17" id="KW-0472">Membrane</keyword>
<evidence type="ECO:0000256" key="17">
    <source>
        <dbReference type="SAM" id="Phobius"/>
    </source>
</evidence>
<feature type="binding site" description="axial binding residue" evidence="16">
    <location>
        <position position="66"/>
    </location>
    <ligand>
        <name>heme b</name>
        <dbReference type="ChEBI" id="CHEBI:60344"/>
        <label>2</label>
    </ligand>
    <ligandPart>
        <name>Fe</name>
        <dbReference type="ChEBI" id="CHEBI:18248"/>
    </ligandPart>
</feature>
<evidence type="ECO:0000256" key="10">
    <source>
        <dbReference type="ARBA" id="ARBA00023002"/>
    </source>
</evidence>
<feature type="domain" description="NarG-like" evidence="18">
    <location>
        <begin position="5"/>
        <end position="224"/>
    </location>
</feature>
<dbReference type="SUPFAM" id="SSF103501">
    <property type="entry name" value="Respiratory nitrate reductase 1 gamma chain"/>
    <property type="match status" value="1"/>
</dbReference>
<comment type="subunit">
    <text evidence="15">Dimer of heterotrimers each composed of an alpha, a beta and a gamma chain. Alpha and beta are catalytic chains; gamma chains are involved in binding the enzyme complex to the cytoplasmic membrane.</text>
</comment>
<dbReference type="Pfam" id="PF02665">
    <property type="entry name" value="Nitrate_red_gam"/>
    <property type="match status" value="1"/>
</dbReference>
<evidence type="ECO:0000256" key="12">
    <source>
        <dbReference type="ARBA" id="ARBA00023063"/>
    </source>
</evidence>
<dbReference type="GO" id="GO:0160182">
    <property type="term" value="F:nitrate reductase (quinone) activity"/>
    <property type="evidence" value="ECO:0007669"/>
    <property type="project" value="UniProtKB-EC"/>
</dbReference>
<keyword evidence="4" id="KW-1003">Cell membrane</keyword>
<dbReference type="Gene3D" id="1.20.950.20">
    <property type="entry name" value="Transmembrane di-heme cytochromes, Chain C"/>
    <property type="match status" value="1"/>
</dbReference>
<evidence type="ECO:0000256" key="11">
    <source>
        <dbReference type="ARBA" id="ARBA00023004"/>
    </source>
</evidence>
<dbReference type="PANTHER" id="PTHR30598:SF3">
    <property type="entry name" value="RESPIRATORY NITRATE REDUCTASE 1 GAMMA CHAIN"/>
    <property type="match status" value="1"/>
</dbReference>
<name>A0A3M8QUE5_9PROT</name>
<dbReference type="InterPro" id="IPR023234">
    <property type="entry name" value="NarG-like_domain"/>
</dbReference>
<keyword evidence="6 17" id="KW-0812">Transmembrane</keyword>
<feature type="transmembrane region" description="Helical" evidence="17">
    <location>
        <begin position="176"/>
        <end position="199"/>
    </location>
</feature>
<evidence type="ECO:0000256" key="8">
    <source>
        <dbReference type="ARBA" id="ARBA00022982"/>
    </source>
</evidence>
<keyword evidence="3" id="KW-0813">Transport</keyword>
<evidence type="ECO:0000256" key="7">
    <source>
        <dbReference type="ARBA" id="ARBA00022723"/>
    </source>
</evidence>
<dbReference type="GO" id="GO:0019645">
    <property type="term" value="P:anaerobic electron transport chain"/>
    <property type="evidence" value="ECO:0007669"/>
    <property type="project" value="TreeGrafter"/>
</dbReference>
<dbReference type="InterPro" id="IPR036197">
    <property type="entry name" value="NarG-like_sf"/>
</dbReference>
<feature type="transmembrane region" description="Helical" evidence="17">
    <location>
        <begin position="47"/>
        <end position="67"/>
    </location>
</feature>
<dbReference type="NCBIfam" id="TIGR00351">
    <property type="entry name" value="narI"/>
    <property type="match status" value="1"/>
</dbReference>
<dbReference type="EC" id="1.7.5.1" evidence="2"/>
<comment type="caution">
    <text evidence="19">The sequence shown here is derived from an EMBL/GenBank/DDBJ whole genome shotgun (WGS) entry which is preliminary data.</text>
</comment>
<dbReference type="PANTHER" id="PTHR30598">
    <property type="entry name" value="NITRATE REDUCTASE PRIVATE CHAPERONE, REDOX ENZYME MATURATION PROTEIN REMP FAMILY"/>
    <property type="match status" value="1"/>
</dbReference>
<keyword evidence="11 16" id="KW-0408">Iron</keyword>
<dbReference type="GO" id="GO:0009055">
    <property type="term" value="F:electron transfer activity"/>
    <property type="evidence" value="ECO:0007669"/>
    <property type="project" value="TreeGrafter"/>
</dbReference>